<reference evidence="3" key="1">
    <citation type="journal article" date="2020" name="New Phytol.">
        <title>Comparative genomics reveals dynamic genome evolution in host specialist ectomycorrhizal fungi.</title>
        <authorList>
            <person name="Lofgren L.A."/>
            <person name="Nguyen N.H."/>
            <person name="Vilgalys R."/>
            <person name="Ruytinx J."/>
            <person name="Liao H.L."/>
            <person name="Branco S."/>
            <person name="Kuo A."/>
            <person name="LaButti K."/>
            <person name="Lipzen A."/>
            <person name="Andreopoulos W."/>
            <person name="Pangilinan J."/>
            <person name="Riley R."/>
            <person name="Hundley H."/>
            <person name="Na H."/>
            <person name="Barry K."/>
            <person name="Grigoriev I.V."/>
            <person name="Stajich J.E."/>
            <person name="Kennedy P.G."/>
        </authorList>
    </citation>
    <scope>NUCLEOTIDE SEQUENCE</scope>
    <source>
        <strain evidence="3">FC203</strain>
    </source>
</reference>
<name>A0AAD4E5C1_9AGAM</name>
<feature type="non-terminal residue" evidence="3">
    <location>
        <position position="228"/>
    </location>
</feature>
<dbReference type="EMBL" id="JABBWK010000030">
    <property type="protein sequence ID" value="KAG1899870.1"/>
    <property type="molecule type" value="Genomic_DNA"/>
</dbReference>
<protein>
    <submittedName>
        <fullName evidence="3">Uncharacterized protein</fullName>
    </submittedName>
</protein>
<proteinExistence type="predicted"/>
<feature type="coiled-coil region" evidence="1">
    <location>
        <begin position="149"/>
        <end position="176"/>
    </location>
</feature>
<evidence type="ECO:0000313" key="4">
    <source>
        <dbReference type="Proteomes" id="UP001195769"/>
    </source>
</evidence>
<evidence type="ECO:0000256" key="1">
    <source>
        <dbReference type="SAM" id="Coils"/>
    </source>
</evidence>
<sequence>TSASQPRHPLSSPPTSLAPSSSPIKGTFSPVTMSVLKNPSSPNITDNGHHALDEGSPIFTTEGPACRDRRKRSHIQYTVSQVGDHDEDLEMPSKRLRTLQTTWNCSGLPSETSAYFNERMLQLSQISHQAISARMRYQRVRIHELDMIRSILNDENELAQKQMKMIESQIAHLRNALEADGVTGIGNRFDPGDYRQATHESFSDIGTDIHIPMTSESDSVVSGCADDE</sequence>
<dbReference type="Proteomes" id="UP001195769">
    <property type="component" value="Unassembled WGS sequence"/>
</dbReference>
<dbReference type="GeneID" id="64665938"/>
<comment type="caution">
    <text evidence="3">The sequence shown here is derived from an EMBL/GenBank/DDBJ whole genome shotgun (WGS) entry which is preliminary data.</text>
</comment>
<keyword evidence="1" id="KW-0175">Coiled coil</keyword>
<gene>
    <name evidence="3" type="ORF">F5891DRAFT_381954</name>
</gene>
<keyword evidence="4" id="KW-1185">Reference proteome</keyword>
<evidence type="ECO:0000313" key="3">
    <source>
        <dbReference type="EMBL" id="KAG1899870.1"/>
    </source>
</evidence>
<accession>A0AAD4E5C1</accession>
<evidence type="ECO:0000256" key="2">
    <source>
        <dbReference type="SAM" id="MobiDB-lite"/>
    </source>
</evidence>
<dbReference type="RefSeq" id="XP_041225446.1">
    <property type="nucleotide sequence ID" value="XM_041371640.1"/>
</dbReference>
<organism evidence="3 4">
    <name type="scientific">Suillus fuscotomentosus</name>
    <dbReference type="NCBI Taxonomy" id="1912939"/>
    <lineage>
        <taxon>Eukaryota</taxon>
        <taxon>Fungi</taxon>
        <taxon>Dikarya</taxon>
        <taxon>Basidiomycota</taxon>
        <taxon>Agaricomycotina</taxon>
        <taxon>Agaricomycetes</taxon>
        <taxon>Agaricomycetidae</taxon>
        <taxon>Boletales</taxon>
        <taxon>Suillineae</taxon>
        <taxon>Suillaceae</taxon>
        <taxon>Suillus</taxon>
    </lineage>
</organism>
<feature type="compositionally biased region" description="Low complexity" evidence="2">
    <location>
        <begin position="9"/>
        <end position="23"/>
    </location>
</feature>
<dbReference type="AlphaFoldDB" id="A0AAD4E5C1"/>
<feature type="region of interest" description="Disordered" evidence="2">
    <location>
        <begin position="1"/>
        <end position="34"/>
    </location>
</feature>